<evidence type="ECO:0000313" key="1">
    <source>
        <dbReference type="EMBL" id="KTD61629.1"/>
    </source>
</evidence>
<reference evidence="1 2" key="1">
    <citation type="submission" date="2015-11" db="EMBL/GenBank/DDBJ databases">
        <title>Genomic analysis of 38 Legionella species identifies large and diverse effector repertoires.</title>
        <authorList>
            <person name="Burstein D."/>
            <person name="Amaro F."/>
            <person name="Zusman T."/>
            <person name="Lifshitz Z."/>
            <person name="Cohen O."/>
            <person name="Gilbert J.A."/>
            <person name="Pupko T."/>
            <person name="Shuman H.A."/>
            <person name="Segal G."/>
        </authorList>
    </citation>
    <scope>NUCLEOTIDE SEQUENCE [LARGE SCALE GENOMIC DNA]</scope>
    <source>
        <strain evidence="1 2">Mt.St.Helens-9</strain>
    </source>
</reference>
<dbReference type="AlphaFoldDB" id="A0A0W0YXK6"/>
<protein>
    <submittedName>
        <fullName evidence="1">Uncharacterized protein</fullName>
    </submittedName>
</protein>
<proteinExistence type="predicted"/>
<name>A0A0W0YXK6_LEGSP</name>
<accession>A0A0W0YXK6</accession>
<evidence type="ECO:0000313" key="2">
    <source>
        <dbReference type="Proteomes" id="UP000054877"/>
    </source>
</evidence>
<sequence>MSVDPIKDFNEKLRSRLSQLETILENVINNANGSLDEHLKNLNQTIQGIVQILGEYSTEAAEKANGFLQSLLKGVTSNQVELVAAVDRLLNESNAWRKIVENVISSGKSSAIAFGRSTGKSLVYTSAAAFFGTFGRRTAKYLGYSEDTLNKVEFASSAVGGTLVAVASKATQLRPDAIALRLASYLSLPVIKKGLELGGCDSQQALLYAVSVQTLVDCYSDPVKGISTTAGFFVGNYAGQKIGSNSADAIANLFYGPGNTA</sequence>
<gene>
    <name evidence="1" type="ORF">Lspi_2259</name>
</gene>
<keyword evidence="2" id="KW-1185">Reference proteome</keyword>
<comment type="caution">
    <text evidence="1">The sequence shown here is derived from an EMBL/GenBank/DDBJ whole genome shotgun (WGS) entry which is preliminary data.</text>
</comment>
<organism evidence="1 2">
    <name type="scientific">Legionella spiritensis</name>
    <dbReference type="NCBI Taxonomy" id="452"/>
    <lineage>
        <taxon>Bacteria</taxon>
        <taxon>Pseudomonadati</taxon>
        <taxon>Pseudomonadota</taxon>
        <taxon>Gammaproteobacteria</taxon>
        <taxon>Legionellales</taxon>
        <taxon>Legionellaceae</taxon>
        <taxon>Legionella</taxon>
    </lineage>
</organism>
<dbReference type="Proteomes" id="UP000054877">
    <property type="component" value="Unassembled WGS sequence"/>
</dbReference>
<dbReference type="PATRIC" id="fig|452.5.peg.2492"/>
<dbReference type="EMBL" id="LNYX01000031">
    <property type="protein sequence ID" value="KTD61629.1"/>
    <property type="molecule type" value="Genomic_DNA"/>
</dbReference>